<sequence length="156" mass="17929">MLDPKIKEEFDENIFTLSKGPNQDSLETFLDLAYQCLAESQAQRPNIGIVVEKIKNALQLQKNHKDNLQISLEDIKLATNDFSNNNHIGRGGFGRDDYAIWTPKLPHDYEEIFKMSKESKKYLSKKKKDLHDMLSEGILLQKGKVLFSLGDNDEMK</sequence>
<gene>
    <name evidence="1" type="ORF">LVIROSA_LOCUS21217</name>
</gene>
<dbReference type="Gene3D" id="3.30.200.20">
    <property type="entry name" value="Phosphorylase Kinase, domain 1"/>
    <property type="match status" value="1"/>
</dbReference>
<dbReference type="PANTHER" id="PTHR27003:SF471">
    <property type="entry name" value="VASCULAR ENDOTHELIAL GROWTH FACTOR RECEPTOR 2 (VEGFR2)-RELATED"/>
    <property type="match status" value="1"/>
</dbReference>
<dbReference type="GO" id="GO:0004714">
    <property type="term" value="F:transmembrane receptor protein tyrosine kinase activity"/>
    <property type="evidence" value="ECO:0007669"/>
    <property type="project" value="InterPro"/>
</dbReference>
<dbReference type="PANTHER" id="PTHR27003">
    <property type="entry name" value="OS07G0166700 PROTEIN"/>
    <property type="match status" value="1"/>
</dbReference>
<dbReference type="Proteomes" id="UP001157418">
    <property type="component" value="Unassembled WGS sequence"/>
</dbReference>
<keyword evidence="2" id="KW-1185">Reference proteome</keyword>
<accession>A0AAU9N2Z9</accession>
<evidence type="ECO:0008006" key="3">
    <source>
        <dbReference type="Google" id="ProtNLM"/>
    </source>
</evidence>
<evidence type="ECO:0000313" key="2">
    <source>
        <dbReference type="Proteomes" id="UP001157418"/>
    </source>
</evidence>
<organism evidence="1 2">
    <name type="scientific">Lactuca virosa</name>
    <dbReference type="NCBI Taxonomy" id="75947"/>
    <lineage>
        <taxon>Eukaryota</taxon>
        <taxon>Viridiplantae</taxon>
        <taxon>Streptophyta</taxon>
        <taxon>Embryophyta</taxon>
        <taxon>Tracheophyta</taxon>
        <taxon>Spermatophyta</taxon>
        <taxon>Magnoliopsida</taxon>
        <taxon>eudicotyledons</taxon>
        <taxon>Gunneridae</taxon>
        <taxon>Pentapetalae</taxon>
        <taxon>asterids</taxon>
        <taxon>campanulids</taxon>
        <taxon>Asterales</taxon>
        <taxon>Asteraceae</taxon>
        <taxon>Cichorioideae</taxon>
        <taxon>Cichorieae</taxon>
        <taxon>Lactucinae</taxon>
        <taxon>Lactuca</taxon>
    </lineage>
</organism>
<dbReference type="EMBL" id="CAKMRJ010003847">
    <property type="protein sequence ID" value="CAH1434723.1"/>
    <property type="molecule type" value="Genomic_DNA"/>
</dbReference>
<proteinExistence type="predicted"/>
<comment type="caution">
    <text evidence="1">The sequence shown here is derived from an EMBL/GenBank/DDBJ whole genome shotgun (WGS) entry which is preliminary data.</text>
</comment>
<dbReference type="GO" id="GO:0005886">
    <property type="term" value="C:plasma membrane"/>
    <property type="evidence" value="ECO:0007669"/>
    <property type="project" value="TreeGrafter"/>
</dbReference>
<name>A0AAU9N2Z9_9ASTR</name>
<protein>
    <recommendedName>
        <fullName evidence="3">Serine-threonine/tyrosine-protein kinase catalytic domain-containing protein</fullName>
    </recommendedName>
</protein>
<dbReference type="InterPro" id="IPR045272">
    <property type="entry name" value="ANXUR1/2-like"/>
</dbReference>
<dbReference type="AlphaFoldDB" id="A0AAU9N2Z9"/>
<evidence type="ECO:0000313" key="1">
    <source>
        <dbReference type="EMBL" id="CAH1434723.1"/>
    </source>
</evidence>
<dbReference type="GO" id="GO:0009506">
    <property type="term" value="C:plasmodesma"/>
    <property type="evidence" value="ECO:0007669"/>
    <property type="project" value="TreeGrafter"/>
</dbReference>
<reference evidence="1 2" key="1">
    <citation type="submission" date="2022-01" db="EMBL/GenBank/DDBJ databases">
        <authorList>
            <person name="Xiong W."/>
            <person name="Schranz E."/>
        </authorList>
    </citation>
    <scope>NUCLEOTIDE SEQUENCE [LARGE SCALE GENOMIC DNA]</scope>
</reference>